<gene>
    <name evidence="3" type="ORF">ADN01_04240</name>
    <name evidence="1" type="ORF">LSAC_03704</name>
    <name evidence="2" type="ORF">LSAC_03719</name>
</gene>
<dbReference type="Gene3D" id="3.20.20.70">
    <property type="entry name" value="Aldolase class I"/>
    <property type="match status" value="1"/>
</dbReference>
<dbReference type="InterPro" id="IPR013785">
    <property type="entry name" value="Aldolase_TIM"/>
</dbReference>
<dbReference type="EMBL" id="DF967976">
    <property type="protein sequence ID" value="GAP19792.1"/>
    <property type="molecule type" value="Genomic_DNA"/>
</dbReference>
<dbReference type="OrthoDB" id="160593at2"/>
<sequence>MAEARQDLPLLSPWVNAAGALGFRPPRSWPWPERMGAFITHPVSLAPRSPAKERGLAAYAGGFLMHTGLPNPGLSRVLSEHRARWARSAAPVWVHLMASEADEIRRMADRLENLPEVGALEIGIPPWAGADLALRLVDAALGELPVVVSLPYVQVEAPWAARLRDLGVNALHLSAPYGSYPDGRGGLLHGRLYGPHLLPLALEALQRAQVTRLPVIVSGGVFSLEHGQALLAAGALAVGLDAVLWRAGPGEAVPETNLD</sequence>
<evidence type="ECO:0000313" key="1">
    <source>
        <dbReference type="EMBL" id="GAP19792.1"/>
    </source>
</evidence>
<reference evidence="3 4" key="2">
    <citation type="submission" date="2015-07" db="EMBL/GenBank/DDBJ databases">
        <title>Genome sequence of Levilinea saccharolytica DSM 16555.</title>
        <authorList>
            <person name="Hemp J."/>
            <person name="Ward L.M."/>
            <person name="Pace L.A."/>
            <person name="Fischer W.W."/>
        </authorList>
    </citation>
    <scope>NUCLEOTIDE SEQUENCE [LARGE SCALE GENOMIC DNA]</scope>
    <source>
        <strain evidence="3 4">KIBI-1</strain>
    </source>
</reference>
<dbReference type="EMBL" id="DF967976">
    <property type="protein sequence ID" value="GAP19805.1"/>
    <property type="molecule type" value="Genomic_DNA"/>
</dbReference>
<dbReference type="RefSeq" id="WP_062420036.1">
    <property type="nucleotide sequence ID" value="NZ_BBXZ01000195.1"/>
</dbReference>
<dbReference type="EMBL" id="LGCM01000019">
    <property type="protein sequence ID" value="KPL87389.1"/>
    <property type="molecule type" value="Genomic_DNA"/>
</dbReference>
<organism evidence="1">
    <name type="scientific">Levilinea saccharolytica</name>
    <dbReference type="NCBI Taxonomy" id="229921"/>
    <lineage>
        <taxon>Bacteria</taxon>
        <taxon>Bacillati</taxon>
        <taxon>Chloroflexota</taxon>
        <taxon>Anaerolineae</taxon>
        <taxon>Anaerolineales</taxon>
        <taxon>Anaerolineaceae</taxon>
        <taxon>Levilinea</taxon>
    </lineage>
</organism>
<protein>
    <submittedName>
        <fullName evidence="1">Dihydroorotate dehydrogenase</fullName>
    </submittedName>
</protein>
<accession>A0A0M8JR15</accession>
<dbReference type="SUPFAM" id="SSF51395">
    <property type="entry name" value="FMN-linked oxidoreductases"/>
    <property type="match status" value="1"/>
</dbReference>
<keyword evidence="4" id="KW-1185">Reference proteome</keyword>
<evidence type="ECO:0000313" key="4">
    <source>
        <dbReference type="Proteomes" id="UP000050501"/>
    </source>
</evidence>
<dbReference type="AlphaFoldDB" id="A0A0M8JR15"/>
<dbReference type="STRING" id="229921.ADN01_04240"/>
<dbReference type="Proteomes" id="UP000050501">
    <property type="component" value="Unassembled WGS sequence"/>
</dbReference>
<proteinExistence type="predicted"/>
<name>A0A0M8JR15_9CHLR</name>
<evidence type="ECO:0000313" key="2">
    <source>
        <dbReference type="EMBL" id="GAP19805.1"/>
    </source>
</evidence>
<reference evidence="1" key="1">
    <citation type="journal article" date="2015" name="Genome Announc.">
        <title>Draft Genome Sequences of Anaerolinea thermolimosa IMO-1, Bellilinea caldifistulae GOMI-1, Leptolinea tardivitalis YMTK-2, Levilinea saccharolytica KIBI-1, Longilinea arvoryzae KOME-1, Previously Described as Members of the Class Anaerolineae (Chloroflexi).</title>
        <authorList>
            <person name="Matsuura N."/>
            <person name="Tourlousse M.D."/>
            <person name="Ohashi A."/>
            <person name="Hugenholtz P."/>
            <person name="Sekiguchi Y."/>
        </authorList>
    </citation>
    <scope>NUCLEOTIDE SEQUENCE</scope>
    <source>
        <strain evidence="1">KIBI-1</strain>
    </source>
</reference>
<evidence type="ECO:0000313" key="3">
    <source>
        <dbReference type="EMBL" id="KPL87389.1"/>
    </source>
</evidence>